<comment type="caution">
    <text evidence="1">The sequence shown here is derived from an EMBL/GenBank/DDBJ whole genome shotgun (WGS) entry which is preliminary data.</text>
</comment>
<evidence type="ECO:0000313" key="2">
    <source>
        <dbReference type="Proteomes" id="UP000769766"/>
    </source>
</evidence>
<protein>
    <submittedName>
        <fullName evidence="1">Uncharacterized protein</fullName>
    </submittedName>
</protein>
<proteinExistence type="predicted"/>
<evidence type="ECO:0000313" key="1">
    <source>
        <dbReference type="EMBL" id="MBI2876418.1"/>
    </source>
</evidence>
<sequence>MAQRSGKGCAAAVGWPQFTKKTGGLTLCLLAITSLWVGCTTVQVRESREASTGAEPGEAVTVIFYSTSGSEARSAEKKLGGCIARAIRKAHPFVQMVPADEFRRTAFPDLDSEAVPRSPESLTLLLNSPVFLERIAPLRLRYLVLVGGITTEQHYKQDSPIWCGGGMGAAGCLGVAIWDKNSRAGAFILDIKRASVAGEVRVTASGHPWIAALLIYPIGLPAFTESRACGELGEAVAKFIASSNRPEP</sequence>
<name>A0A932FWE6_UNCTE</name>
<dbReference type="EMBL" id="JACPRF010000183">
    <property type="protein sequence ID" value="MBI2876418.1"/>
    <property type="molecule type" value="Genomic_DNA"/>
</dbReference>
<dbReference type="AlphaFoldDB" id="A0A932FWE6"/>
<organism evidence="1 2">
    <name type="scientific">Tectimicrobiota bacterium</name>
    <dbReference type="NCBI Taxonomy" id="2528274"/>
    <lineage>
        <taxon>Bacteria</taxon>
        <taxon>Pseudomonadati</taxon>
        <taxon>Nitrospinota/Tectimicrobiota group</taxon>
        <taxon>Candidatus Tectimicrobiota</taxon>
    </lineage>
</organism>
<dbReference type="Proteomes" id="UP000769766">
    <property type="component" value="Unassembled WGS sequence"/>
</dbReference>
<gene>
    <name evidence="1" type="ORF">HYY20_06015</name>
</gene>
<reference evidence="1" key="1">
    <citation type="submission" date="2020-07" db="EMBL/GenBank/DDBJ databases">
        <title>Huge and variable diversity of episymbiotic CPR bacteria and DPANN archaea in groundwater ecosystems.</title>
        <authorList>
            <person name="He C.Y."/>
            <person name="Keren R."/>
            <person name="Whittaker M."/>
            <person name="Farag I.F."/>
            <person name="Doudna J."/>
            <person name="Cate J.H.D."/>
            <person name="Banfield J.F."/>
        </authorList>
    </citation>
    <scope>NUCLEOTIDE SEQUENCE</scope>
    <source>
        <strain evidence="1">NC_groundwater_672_Ag_B-0.1um_62_36</strain>
    </source>
</reference>
<accession>A0A932FWE6</accession>